<protein>
    <submittedName>
        <fullName evidence="1">Bola-like protein</fullName>
    </submittedName>
</protein>
<dbReference type="EMBL" id="MU970047">
    <property type="protein sequence ID" value="KAK9324676.1"/>
    <property type="molecule type" value="Genomic_DNA"/>
</dbReference>
<evidence type="ECO:0000313" key="2">
    <source>
        <dbReference type="Proteomes" id="UP001489719"/>
    </source>
</evidence>
<gene>
    <name evidence="1" type="ORF">V1517DRAFT_271143</name>
</gene>
<name>A0ACC3TUI6_9ASCO</name>
<dbReference type="Proteomes" id="UP001489719">
    <property type="component" value="Unassembled WGS sequence"/>
</dbReference>
<sequence>MFSATRLLIRSRPYRPLSILLSPAPPASSQCPTIFTASISRNNMSTEAPTAPEVPPDTGHSQTPYEDKIRSALTQSLKPTYLKIYNDSHKHAHHAAMRDSVSKETHFRLEIVSEAFEGKRLPMRHRLIYQMFSKEMNAEGGIHAMQLLTLTPKEWNDRQAKSNLE</sequence>
<evidence type="ECO:0000313" key="1">
    <source>
        <dbReference type="EMBL" id="KAK9324676.1"/>
    </source>
</evidence>
<comment type="caution">
    <text evidence="1">The sequence shown here is derived from an EMBL/GenBank/DDBJ whole genome shotgun (WGS) entry which is preliminary data.</text>
</comment>
<keyword evidence="2" id="KW-1185">Reference proteome</keyword>
<proteinExistence type="predicted"/>
<organism evidence="1 2">
    <name type="scientific">Lipomyces orientalis</name>
    <dbReference type="NCBI Taxonomy" id="1233043"/>
    <lineage>
        <taxon>Eukaryota</taxon>
        <taxon>Fungi</taxon>
        <taxon>Dikarya</taxon>
        <taxon>Ascomycota</taxon>
        <taxon>Saccharomycotina</taxon>
        <taxon>Lipomycetes</taxon>
        <taxon>Lipomycetales</taxon>
        <taxon>Lipomycetaceae</taxon>
        <taxon>Lipomyces</taxon>
    </lineage>
</organism>
<reference evidence="2" key="1">
    <citation type="journal article" date="2024" name="Front. Bioeng. Biotechnol.">
        <title>Genome-scale model development and genomic sequencing of the oleaginous clade Lipomyces.</title>
        <authorList>
            <person name="Czajka J.J."/>
            <person name="Han Y."/>
            <person name="Kim J."/>
            <person name="Mondo S.J."/>
            <person name="Hofstad B.A."/>
            <person name="Robles A."/>
            <person name="Haridas S."/>
            <person name="Riley R."/>
            <person name="LaButti K."/>
            <person name="Pangilinan J."/>
            <person name="Andreopoulos W."/>
            <person name="Lipzen A."/>
            <person name="Yan J."/>
            <person name="Wang M."/>
            <person name="Ng V."/>
            <person name="Grigoriev I.V."/>
            <person name="Spatafora J.W."/>
            <person name="Magnuson J.K."/>
            <person name="Baker S.E."/>
            <person name="Pomraning K.R."/>
        </authorList>
    </citation>
    <scope>NUCLEOTIDE SEQUENCE [LARGE SCALE GENOMIC DNA]</scope>
    <source>
        <strain evidence="2">CBS 10300</strain>
    </source>
</reference>
<accession>A0ACC3TUI6</accession>